<evidence type="ECO:0000256" key="3">
    <source>
        <dbReference type="ARBA" id="ARBA00022990"/>
    </source>
</evidence>
<evidence type="ECO:0000256" key="5">
    <source>
        <dbReference type="ARBA" id="ARBA00032596"/>
    </source>
</evidence>
<evidence type="ECO:0000256" key="4">
    <source>
        <dbReference type="ARBA" id="ARBA00032284"/>
    </source>
</evidence>
<protein>
    <recommendedName>
        <fullName evidence="5">Acyl-peptide hydrolase</fullName>
    </recommendedName>
    <alternativeName>
        <fullName evidence="4">Acylaminoacyl-peptidase</fullName>
    </alternativeName>
</protein>
<reference evidence="9 10" key="1">
    <citation type="submission" date="2016-10" db="EMBL/GenBank/DDBJ databases">
        <authorList>
            <person name="de Groot N.N."/>
        </authorList>
    </citation>
    <scope>NUCLEOTIDE SEQUENCE [LARGE SCALE GENOMIC DNA]</scope>
    <source>
        <strain evidence="9 10">DSM 22900</strain>
    </source>
</reference>
<dbReference type="Gene3D" id="3.40.50.1820">
    <property type="entry name" value="alpha/beta hydrolase"/>
    <property type="match status" value="1"/>
</dbReference>
<sequence>MRFLLLALWCCVGSPMLAQPSMETLTSYPFPSALTVSATGSRMAVAINEQGRRNLYVAEGPAFELRKLTAYDEDLGDEITSVQLSSDGQWVVYVKGGDHGGPNSSTPRNPASLPVATAVQVWSIPFTGGNPILLGDGDEPVISPDGSRVAFMRQGRVWTCAIDGSDKATQLFYARGAISGIQWSPDGKAMAFVSSRTDYALVGIFRDKDTPIQWIAPAFARDGSPRWSPDGKHLAFVRRNASGGAPDSILAAQRNPWAIWTADVSTGEAKLIWQSPDTPEGSVPTTHGSTNLRWVAKNRIVFLSYHDGWPHLYSVAETGGEPLLLTPGPFMVEHITPSPDGRWLLASANTGPDGDDIDRRHIIRVSVDKADMEVITPGKGIETFPAVTGDGKHLVFLSATAQRPPVPAVLPWPQPKGDIRLLGEHLIPEALRNTELVVPKRVEFKAPDGMTVYAQLFEPPGGGTAKKPAVVFIHGGPQRQMLLGWHYGDYYANCYAVNQYLASRGFVVLSVNFRLGIGYGYDFHKPLFAGRYGASEYQDIKAAGQWLAAQPQVDADRIGVYGGSYGGYLTALALGKDSDLFAAGVDIHGVHNYIGRIPPVSAEPAPDAEKAIELAKISSPVSHVHTWKSPVLLIHGDDDANVGFGHSVDLVRRLQQHGVPHETLVIPDETHHWMLYKHQVKVDQATVDFLIKHLAGK</sequence>
<dbReference type="STRING" id="623281.SAMN05421747_115111"/>
<dbReference type="OrthoDB" id="9777457at2"/>
<accession>A0A1I1KP20</accession>
<dbReference type="SUPFAM" id="SSF53474">
    <property type="entry name" value="alpha/beta-Hydrolases"/>
    <property type="match status" value="1"/>
</dbReference>
<dbReference type="PANTHER" id="PTHR42776:SF27">
    <property type="entry name" value="DIPEPTIDYL PEPTIDASE FAMILY MEMBER 6"/>
    <property type="match status" value="1"/>
</dbReference>
<gene>
    <name evidence="9" type="ORF">SAMN05421747_115111</name>
</gene>
<dbReference type="InterPro" id="IPR029058">
    <property type="entry name" value="AB_hydrolase_fold"/>
</dbReference>
<keyword evidence="2" id="KW-0720">Serine protease</keyword>
<name>A0A1I1KP20_9SPHI</name>
<dbReference type="InterPro" id="IPR011042">
    <property type="entry name" value="6-blade_b-propeller_TolB-like"/>
</dbReference>
<dbReference type="GO" id="GO:0004177">
    <property type="term" value="F:aminopeptidase activity"/>
    <property type="evidence" value="ECO:0007669"/>
    <property type="project" value="UniProtKB-KW"/>
</dbReference>
<keyword evidence="7" id="KW-0732">Signal</keyword>
<feature type="chain" id="PRO_5011606281" description="Acyl-peptide hydrolase" evidence="7">
    <location>
        <begin position="19"/>
        <end position="697"/>
    </location>
</feature>
<evidence type="ECO:0000256" key="6">
    <source>
        <dbReference type="ARBA" id="ARBA00045885"/>
    </source>
</evidence>
<keyword evidence="9" id="KW-0031">Aminopeptidase</keyword>
<dbReference type="EMBL" id="FOLL01000015">
    <property type="protein sequence ID" value="SFC59190.1"/>
    <property type="molecule type" value="Genomic_DNA"/>
</dbReference>
<keyword evidence="9" id="KW-0645">Protease</keyword>
<dbReference type="GO" id="GO:0006508">
    <property type="term" value="P:proteolysis"/>
    <property type="evidence" value="ECO:0007669"/>
    <property type="project" value="InterPro"/>
</dbReference>
<feature type="signal peptide" evidence="7">
    <location>
        <begin position="1"/>
        <end position="18"/>
    </location>
</feature>
<dbReference type="Pfam" id="PF07676">
    <property type="entry name" value="PD40"/>
    <property type="match status" value="4"/>
</dbReference>
<evidence type="ECO:0000313" key="10">
    <source>
        <dbReference type="Proteomes" id="UP000199577"/>
    </source>
</evidence>
<proteinExistence type="predicted"/>
<dbReference type="Proteomes" id="UP000199577">
    <property type="component" value="Unassembled WGS sequence"/>
</dbReference>
<keyword evidence="1" id="KW-0378">Hydrolase</keyword>
<dbReference type="InterPro" id="IPR002471">
    <property type="entry name" value="Pept_S9_AS"/>
</dbReference>
<comment type="function">
    <text evidence="6">This enzyme catalyzes the hydrolysis of the N-terminal peptide bond of an N-acetylated peptide to generate an N-acetylated amino acid and a peptide with a free N-terminus. It preferentially cleaves off Ac-Ala, Ac-Met and Ac-Ser. Also, involved in the degradation of oxidized and glycated proteins.</text>
</comment>
<dbReference type="PROSITE" id="PS00708">
    <property type="entry name" value="PRO_ENDOPEP_SER"/>
    <property type="match status" value="1"/>
</dbReference>
<organism evidence="9 10">
    <name type="scientific">Parapedobacter composti</name>
    <dbReference type="NCBI Taxonomy" id="623281"/>
    <lineage>
        <taxon>Bacteria</taxon>
        <taxon>Pseudomonadati</taxon>
        <taxon>Bacteroidota</taxon>
        <taxon>Sphingobacteriia</taxon>
        <taxon>Sphingobacteriales</taxon>
        <taxon>Sphingobacteriaceae</taxon>
        <taxon>Parapedobacter</taxon>
    </lineage>
</organism>
<dbReference type="InterPro" id="IPR011659">
    <property type="entry name" value="WD40"/>
</dbReference>
<dbReference type="SUPFAM" id="SSF82171">
    <property type="entry name" value="DPP6 N-terminal domain-like"/>
    <property type="match status" value="1"/>
</dbReference>
<evidence type="ECO:0000256" key="7">
    <source>
        <dbReference type="SAM" id="SignalP"/>
    </source>
</evidence>
<evidence type="ECO:0000259" key="8">
    <source>
        <dbReference type="Pfam" id="PF00326"/>
    </source>
</evidence>
<evidence type="ECO:0000256" key="1">
    <source>
        <dbReference type="ARBA" id="ARBA00022801"/>
    </source>
</evidence>
<evidence type="ECO:0000256" key="2">
    <source>
        <dbReference type="ARBA" id="ARBA00022825"/>
    </source>
</evidence>
<evidence type="ECO:0000313" key="9">
    <source>
        <dbReference type="EMBL" id="SFC59190.1"/>
    </source>
</evidence>
<dbReference type="GO" id="GO:0004252">
    <property type="term" value="F:serine-type endopeptidase activity"/>
    <property type="evidence" value="ECO:0007669"/>
    <property type="project" value="InterPro"/>
</dbReference>
<dbReference type="PANTHER" id="PTHR42776">
    <property type="entry name" value="SERINE PEPTIDASE S9 FAMILY MEMBER"/>
    <property type="match status" value="1"/>
</dbReference>
<dbReference type="InterPro" id="IPR001375">
    <property type="entry name" value="Peptidase_S9_cat"/>
</dbReference>
<feature type="domain" description="Peptidase S9 prolyl oligopeptidase catalytic" evidence="8">
    <location>
        <begin position="498"/>
        <end position="695"/>
    </location>
</feature>
<dbReference type="RefSeq" id="WP_090974418.1">
    <property type="nucleotide sequence ID" value="NZ_FOLL01000015.1"/>
</dbReference>
<keyword evidence="3" id="KW-0007">Acetylation</keyword>
<dbReference type="Pfam" id="PF00326">
    <property type="entry name" value="Peptidase_S9"/>
    <property type="match status" value="1"/>
</dbReference>
<dbReference type="AlphaFoldDB" id="A0A1I1KP20"/>
<keyword evidence="10" id="KW-1185">Reference proteome</keyword>
<dbReference type="Gene3D" id="2.120.10.30">
    <property type="entry name" value="TolB, C-terminal domain"/>
    <property type="match status" value="2"/>
</dbReference>